<feature type="region of interest" description="Disordered" evidence="1">
    <location>
        <begin position="665"/>
        <end position="686"/>
    </location>
</feature>
<dbReference type="Proteomes" id="UP000655588">
    <property type="component" value="Unassembled WGS sequence"/>
</dbReference>
<dbReference type="EMBL" id="WNWW01000367">
    <property type="protein sequence ID" value="KAF3425702.1"/>
    <property type="molecule type" value="Genomic_DNA"/>
</dbReference>
<feature type="compositionally biased region" description="Basic and acidic residues" evidence="1">
    <location>
        <begin position="278"/>
        <end position="293"/>
    </location>
</feature>
<feature type="compositionally biased region" description="Basic and acidic residues" evidence="1">
    <location>
        <begin position="255"/>
        <end position="266"/>
    </location>
</feature>
<feature type="compositionally biased region" description="Basic and acidic residues" evidence="1">
    <location>
        <begin position="91"/>
        <end position="131"/>
    </location>
</feature>
<feature type="region of interest" description="Disordered" evidence="1">
    <location>
        <begin position="443"/>
        <end position="517"/>
    </location>
</feature>
<accession>A0A833S0U6</accession>
<feature type="compositionally biased region" description="Basic and acidic residues" evidence="1">
    <location>
        <begin position="448"/>
        <end position="459"/>
    </location>
</feature>
<keyword evidence="3" id="KW-1185">Reference proteome</keyword>
<feature type="region of interest" description="Disordered" evidence="1">
    <location>
        <begin position="627"/>
        <end position="650"/>
    </location>
</feature>
<feature type="compositionally biased region" description="Basic and acidic residues" evidence="1">
    <location>
        <begin position="74"/>
        <end position="84"/>
    </location>
</feature>
<feature type="region of interest" description="Disordered" evidence="1">
    <location>
        <begin position="703"/>
        <end position="744"/>
    </location>
</feature>
<comment type="caution">
    <text evidence="2">The sequence shown here is derived from an EMBL/GenBank/DDBJ whole genome shotgun (WGS) entry which is preliminary data.</text>
</comment>
<organism evidence="2 3">
    <name type="scientific">Frieseomelitta varia</name>
    <dbReference type="NCBI Taxonomy" id="561572"/>
    <lineage>
        <taxon>Eukaryota</taxon>
        <taxon>Metazoa</taxon>
        <taxon>Ecdysozoa</taxon>
        <taxon>Arthropoda</taxon>
        <taxon>Hexapoda</taxon>
        <taxon>Insecta</taxon>
        <taxon>Pterygota</taxon>
        <taxon>Neoptera</taxon>
        <taxon>Endopterygota</taxon>
        <taxon>Hymenoptera</taxon>
        <taxon>Apocrita</taxon>
        <taxon>Aculeata</taxon>
        <taxon>Apoidea</taxon>
        <taxon>Anthophila</taxon>
        <taxon>Apidae</taxon>
        <taxon>Frieseomelitta</taxon>
    </lineage>
</organism>
<feature type="compositionally biased region" description="Basic and acidic residues" evidence="1">
    <location>
        <begin position="351"/>
        <end position="367"/>
    </location>
</feature>
<feature type="compositionally biased region" description="Acidic residues" evidence="1">
    <location>
        <begin position="627"/>
        <end position="642"/>
    </location>
</feature>
<protein>
    <submittedName>
        <fullName evidence="2">Uncharacterized protein</fullName>
    </submittedName>
</protein>
<feature type="region of interest" description="Disordered" evidence="1">
    <location>
        <begin position="539"/>
        <end position="592"/>
    </location>
</feature>
<feature type="compositionally biased region" description="Basic and acidic residues" evidence="1">
    <location>
        <begin position="170"/>
        <end position="181"/>
    </location>
</feature>
<feature type="compositionally biased region" description="Basic and acidic residues" evidence="1">
    <location>
        <begin position="304"/>
        <end position="313"/>
    </location>
</feature>
<feature type="region of interest" description="Disordered" evidence="1">
    <location>
        <begin position="1"/>
        <end position="44"/>
    </location>
</feature>
<feature type="compositionally biased region" description="Basic and acidic residues" evidence="1">
    <location>
        <begin position="471"/>
        <end position="482"/>
    </location>
</feature>
<gene>
    <name evidence="2" type="ORF">E2986_12141</name>
</gene>
<feature type="compositionally biased region" description="Basic and acidic residues" evidence="1">
    <location>
        <begin position="231"/>
        <end position="240"/>
    </location>
</feature>
<feature type="compositionally biased region" description="Polar residues" evidence="1">
    <location>
        <begin position="294"/>
        <end position="303"/>
    </location>
</feature>
<evidence type="ECO:0000313" key="3">
    <source>
        <dbReference type="Proteomes" id="UP000655588"/>
    </source>
</evidence>
<feature type="region of interest" description="Disordered" evidence="1">
    <location>
        <begin position="70"/>
        <end position="374"/>
    </location>
</feature>
<feature type="compositionally biased region" description="Basic and acidic residues" evidence="1">
    <location>
        <begin position="34"/>
        <end position="44"/>
    </location>
</feature>
<proteinExistence type="predicted"/>
<feature type="compositionally biased region" description="Basic and acidic residues" evidence="1">
    <location>
        <begin position="211"/>
        <end position="224"/>
    </location>
</feature>
<feature type="compositionally biased region" description="Basic and acidic residues" evidence="1">
    <location>
        <begin position="140"/>
        <end position="162"/>
    </location>
</feature>
<evidence type="ECO:0000256" key="1">
    <source>
        <dbReference type="SAM" id="MobiDB-lite"/>
    </source>
</evidence>
<feature type="compositionally biased region" description="Basic and acidic residues" evidence="1">
    <location>
        <begin position="728"/>
        <end position="743"/>
    </location>
</feature>
<sequence>MYDKETTDDQIPKDWSKPNDLCSLSDWLNSNMNPRDEQDKSGDRWIHDYEVDQKSRFSTTQFQYIHTLNLNEESSSKADVRNQRNEPSLESLKETILELKKSLNESEKKQRENSKSAEEKETRDKHRKDVNDEVETNSAWREEKLNLRKREQKPEDADEKNARPKAWRTKRTEVNKDDDGNPKLFGRARFGALYPVQSSLNVPRDRKRRSKETSEKTDEKRRLNEAQGENNSERADEKNSMETSNVRPGLGNVDDVQRTDTFKNDPADTVNPDVSIVTRDENKDAETVGDGERSSLSQGNLNRLTEEGGKSEGLEGNSLGTLESRKIAVSNQESIDDSNKERVFEPRQGMRSKEEIGEASEGNERSEGSGNVDILLKSENKNLVKFSNQARDNSRTDGDRPPFALNVLDVRKKMIVENEEKRGSSVSTVVDVKLEKARVNTPVQGACERGERSERSGEKDEQEVPVGGEVPDFRTGKVKEDTPATSRVTRVRNGDEKRLKNSARVDKGPGQSGALERAGGNWLGAAARDRMAVNVDQTAAEKCNDPGGKVEFTSGEGRFSDNKEKGFPNSGVWGLEPNGVNEENEEERNKKHKEIFIMTNGMDDRVMNDRYGQRKMLQYMEYSNDDVEDADASYSDKEEEENQREASAGKILDLIQTRFERKRFKRRNSFSEKNNAPTRRKERSVYNDKKMAKVNVLIKEKLKKKRRKPTERERRNPSVIEYYDYDDQQDRELSPASEPERMKNYYQDENIIDSYAGHGNHTCTTKN</sequence>
<feature type="compositionally biased region" description="Basic and acidic residues" evidence="1">
    <location>
        <begin position="492"/>
        <end position="507"/>
    </location>
</feature>
<name>A0A833S0U6_9HYME</name>
<reference evidence="2" key="1">
    <citation type="submission" date="2019-11" db="EMBL/GenBank/DDBJ databases">
        <title>The nuclear and mitochondrial genomes of Frieseomelitta varia - a highly eusocial stingless bee (Meliponini) with a permanently sterile worker caste.</title>
        <authorList>
            <person name="Freitas F.C.P."/>
            <person name="Lourenco A.P."/>
            <person name="Nunes F.M.F."/>
            <person name="Paschoal A.R."/>
            <person name="Abreu F.C.P."/>
            <person name="Barbin F.O."/>
            <person name="Bataglia L."/>
            <person name="Cardoso-Junior C.A.M."/>
            <person name="Cervoni M.S."/>
            <person name="Silva S.R."/>
            <person name="Dalarmi F."/>
            <person name="Del Lama M.A."/>
            <person name="Depintor T.S."/>
            <person name="Ferreira K.M."/>
            <person name="Goria P.S."/>
            <person name="Jaskot M.C."/>
            <person name="Lago D.C."/>
            <person name="Luna-Lucena D."/>
            <person name="Moda L.M."/>
            <person name="Nascimento L."/>
            <person name="Pedrino M."/>
            <person name="Rabico F.O."/>
            <person name="Sanches F.C."/>
            <person name="Santos D.E."/>
            <person name="Santos C.G."/>
            <person name="Vieira J."/>
            <person name="Lopes T.F."/>
            <person name="Barchuk A.R."/>
            <person name="Hartfelder K."/>
            <person name="Simoes Z.L.P."/>
            <person name="Bitondi M.M.G."/>
            <person name="Pinheiro D.G."/>
        </authorList>
    </citation>
    <scope>NUCLEOTIDE SEQUENCE</scope>
    <source>
        <strain evidence="2">USP_RPSP 00005682</strain>
        <tissue evidence="2">Whole individual</tissue>
    </source>
</reference>
<evidence type="ECO:0000313" key="2">
    <source>
        <dbReference type="EMBL" id="KAF3425702.1"/>
    </source>
</evidence>
<dbReference type="AlphaFoldDB" id="A0A833S0U6"/>
<feature type="compositionally biased region" description="Basic and acidic residues" evidence="1">
    <location>
        <begin position="1"/>
        <end position="17"/>
    </location>
</feature>